<gene>
    <name evidence="2" type="ORF">MB27_29825</name>
</gene>
<evidence type="ECO:0000313" key="2">
    <source>
        <dbReference type="EMBL" id="KHD74232.1"/>
    </source>
</evidence>
<dbReference type="AlphaFoldDB" id="A0A0A6X2B8"/>
<dbReference type="EMBL" id="JRTT01000049">
    <property type="protein sequence ID" value="KHD74232.1"/>
    <property type="molecule type" value="Genomic_DNA"/>
</dbReference>
<protein>
    <recommendedName>
        <fullName evidence="1">Trypsin-co-occurring domain-containing protein</fullName>
    </recommendedName>
</protein>
<dbReference type="Proteomes" id="UP000054537">
    <property type="component" value="Unassembled WGS sequence"/>
</dbReference>
<dbReference type="eggNOG" id="ENOG50345VC">
    <property type="taxonomic scope" value="Bacteria"/>
</dbReference>
<name>A0A0A6X2B8_ACTUT</name>
<accession>A0A0A6X2B8</accession>
<keyword evidence="3" id="KW-1185">Reference proteome</keyword>
<dbReference type="InterPro" id="IPR045608">
    <property type="entry name" value="Trypco2"/>
</dbReference>
<comment type="caution">
    <text evidence="2">The sequence shown here is derived from an EMBL/GenBank/DDBJ whole genome shotgun (WGS) entry which is preliminary data.</text>
</comment>
<organism evidence="2 3">
    <name type="scientific">Actinoplanes utahensis</name>
    <dbReference type="NCBI Taxonomy" id="1869"/>
    <lineage>
        <taxon>Bacteria</taxon>
        <taxon>Bacillati</taxon>
        <taxon>Actinomycetota</taxon>
        <taxon>Actinomycetes</taxon>
        <taxon>Micromonosporales</taxon>
        <taxon>Micromonosporaceae</taxon>
        <taxon>Actinoplanes</taxon>
    </lineage>
</organism>
<proteinExistence type="predicted"/>
<evidence type="ECO:0000259" key="1">
    <source>
        <dbReference type="Pfam" id="PF19631"/>
    </source>
</evidence>
<sequence length="167" mass="17348">MHVDDGTAAFTDLIAAVKAAVKAANTHATFDRLLRVSELTLIVAITTKRSGGAGLQLRVPVVGTKLGGKYTHSRSDSQRVEIVLVPPPDDEFEVRGGTVEDTLLEAIRTVQATLAAAAAGDDPFLLQTSTVSLDFVVTDAGSVELIGSGALEDQAVHTVKLKLSAAG</sequence>
<evidence type="ECO:0000313" key="3">
    <source>
        <dbReference type="Proteomes" id="UP000054537"/>
    </source>
</evidence>
<dbReference type="OrthoDB" id="3377019at2"/>
<dbReference type="RefSeq" id="WP_043529972.1">
    <property type="nucleotide sequence ID" value="NZ_BAABKU010000049.1"/>
</dbReference>
<reference evidence="2 3" key="1">
    <citation type="submission" date="2014-10" db="EMBL/GenBank/DDBJ databases">
        <title>Draft genome sequence of Actinoplanes utahensis NRRL 12052.</title>
        <authorList>
            <person name="Velasco-Bucheli B."/>
            <person name="del Cerro C."/>
            <person name="Hormigo D."/>
            <person name="Garcia J.L."/>
            <person name="Acebal C."/>
            <person name="Arroyo M."/>
            <person name="de la Mata I."/>
        </authorList>
    </citation>
    <scope>NUCLEOTIDE SEQUENCE [LARGE SCALE GENOMIC DNA]</scope>
    <source>
        <strain evidence="2 3">NRRL 12052</strain>
    </source>
</reference>
<feature type="domain" description="Trypsin-co-occurring" evidence="1">
    <location>
        <begin position="11"/>
        <end position="86"/>
    </location>
</feature>
<dbReference type="Pfam" id="PF19631">
    <property type="entry name" value="Trypco2"/>
    <property type="match status" value="1"/>
</dbReference>